<evidence type="ECO:0000313" key="2">
    <source>
        <dbReference type="EMBL" id="MCQ8184187.1"/>
    </source>
</evidence>
<keyword evidence="1" id="KW-1133">Transmembrane helix</keyword>
<dbReference type="AlphaFoldDB" id="A0A9X2RIT0"/>
<accession>A0A9X2RIT0</accession>
<sequence length="133" mass="13149">MKPTENAMSRRTQMARGAGAAVGTFIIATVALALTVTLTGNTELVHGGEAAAGQGFIQMTSAAAFSIASAVMSLVMASVSFVTAAGATVLSLAFGAAGIVGAAVVGLGVVTGPVLLIAAIVILVKRRFFPDVI</sequence>
<gene>
    <name evidence="2" type="ORF">NOG11_02200</name>
</gene>
<keyword evidence="3" id="KW-1185">Reference proteome</keyword>
<dbReference type="RefSeq" id="WP_256617992.1">
    <property type="nucleotide sequence ID" value="NZ_JANIBC010000001.1"/>
</dbReference>
<dbReference type="EMBL" id="JANIBC010000001">
    <property type="protein sequence ID" value="MCQ8184187.1"/>
    <property type="molecule type" value="Genomic_DNA"/>
</dbReference>
<keyword evidence="1" id="KW-0812">Transmembrane</keyword>
<evidence type="ECO:0000256" key="1">
    <source>
        <dbReference type="SAM" id="Phobius"/>
    </source>
</evidence>
<comment type="caution">
    <text evidence="2">The sequence shown here is derived from an EMBL/GenBank/DDBJ whole genome shotgun (WGS) entry which is preliminary data.</text>
</comment>
<protein>
    <submittedName>
        <fullName evidence="2">Uncharacterized protein</fullName>
    </submittedName>
</protein>
<proteinExistence type="predicted"/>
<reference evidence="2" key="1">
    <citation type="submission" date="2022-07" db="EMBL/GenBank/DDBJ databases">
        <title>Parvularcula maris sp. nov., an algicidal bacterium isolated from seawater.</title>
        <authorList>
            <person name="Li F."/>
        </authorList>
    </citation>
    <scope>NUCLEOTIDE SEQUENCE</scope>
    <source>
        <strain evidence="2">BGMRC 0090</strain>
    </source>
</reference>
<name>A0A9X2RIT0_9PROT</name>
<feature type="transmembrane region" description="Helical" evidence="1">
    <location>
        <begin position="57"/>
        <end position="82"/>
    </location>
</feature>
<feature type="transmembrane region" description="Helical" evidence="1">
    <location>
        <begin position="94"/>
        <end position="124"/>
    </location>
</feature>
<organism evidence="2 3">
    <name type="scientific">Parvularcula maris</name>
    <dbReference type="NCBI Taxonomy" id="2965077"/>
    <lineage>
        <taxon>Bacteria</taxon>
        <taxon>Pseudomonadati</taxon>
        <taxon>Pseudomonadota</taxon>
        <taxon>Alphaproteobacteria</taxon>
        <taxon>Parvularculales</taxon>
        <taxon>Parvularculaceae</taxon>
        <taxon>Parvularcula</taxon>
    </lineage>
</organism>
<dbReference type="Proteomes" id="UP001142610">
    <property type="component" value="Unassembled WGS sequence"/>
</dbReference>
<evidence type="ECO:0000313" key="3">
    <source>
        <dbReference type="Proteomes" id="UP001142610"/>
    </source>
</evidence>
<keyword evidence="1" id="KW-0472">Membrane</keyword>